<dbReference type="PANTHER" id="PTHR33361:SF16">
    <property type="entry name" value="DUF885 DOMAIN-CONTAINING PROTEIN"/>
    <property type="match status" value="1"/>
</dbReference>
<evidence type="ECO:0000313" key="1">
    <source>
        <dbReference type="EMBL" id="MFD2832268.1"/>
    </source>
</evidence>
<gene>
    <name evidence="1" type="ORF">ACFSYS_03155</name>
</gene>
<dbReference type="Proteomes" id="UP001597438">
    <property type="component" value="Unassembled WGS sequence"/>
</dbReference>
<dbReference type="PANTHER" id="PTHR33361">
    <property type="entry name" value="GLR0591 PROTEIN"/>
    <property type="match status" value="1"/>
</dbReference>
<organism evidence="1 2">
    <name type="scientific">Christiangramia antarctica</name>
    <dbReference type="NCBI Taxonomy" id="2058158"/>
    <lineage>
        <taxon>Bacteria</taxon>
        <taxon>Pseudomonadati</taxon>
        <taxon>Bacteroidota</taxon>
        <taxon>Flavobacteriia</taxon>
        <taxon>Flavobacteriales</taxon>
        <taxon>Flavobacteriaceae</taxon>
        <taxon>Christiangramia</taxon>
    </lineage>
</organism>
<dbReference type="RefSeq" id="WP_251740320.1">
    <property type="nucleotide sequence ID" value="NZ_JBHUOJ010000007.1"/>
</dbReference>
<dbReference type="PROSITE" id="PS51257">
    <property type="entry name" value="PROKAR_LIPOPROTEIN"/>
    <property type="match status" value="1"/>
</dbReference>
<dbReference type="Pfam" id="PF05960">
    <property type="entry name" value="DUF885"/>
    <property type="match status" value="1"/>
</dbReference>
<proteinExistence type="predicted"/>
<dbReference type="EMBL" id="JBHUOJ010000007">
    <property type="protein sequence ID" value="MFD2832268.1"/>
    <property type="molecule type" value="Genomic_DNA"/>
</dbReference>
<sequence>MSIKYVYIIVLIVMVSCGKNSEKKDYTDEEKAEISKELNDFFEREFQKDINESPMLQTQMGMRTDYGKWDDFSNLKYAEDLEKAKKRIEFLKGIDKNALDEQDRLSYEIYYQDNQNEVDDYKYRFYDYPINQMHGYQVELPAFLINQHSIDSIADAKAYISRLVGLEKAITDIIENLQIREKNGIIPPKFVFDRTLDASRNVIKGKPFTKSAEASTLLEDFKSKIDALEISEAHKTGLIGEAETALIDHVQPAYARLIDFLENQQQRATEDDGVWKFAKGEEFYNNALKRVTTTNMTANEIHELGLSEVARIHGEMERIIDTVGFEGSLQDFFAFMRSDEQFYYPNTEAGKEAYLAEAKKVINTMKGRLPELFQTLPKAEIRVKAVEPFREKTAGKAFYNEPAIDGSRPGTYYANLYDMAAMPKYELEALAYHEGIPGHHMQIAIAQELDSVPEFRKFIFFTAYIEGWGLYSELLPKEIGFYKDPYSDFGRLSAELWRSCRLVVDTGIHAKKWTRQQGIDYYKQNTAAAESACVKMVERHIVMPGQATAYKIGMNKILELRENAKAKLGEKFDIREFHDVVLTNGAVPLNILEQQVENYITEKQN</sequence>
<comment type="caution">
    <text evidence="1">The sequence shown here is derived from an EMBL/GenBank/DDBJ whole genome shotgun (WGS) entry which is preliminary data.</text>
</comment>
<dbReference type="InterPro" id="IPR010281">
    <property type="entry name" value="DUF885"/>
</dbReference>
<name>A0ABW5X2B8_9FLAO</name>
<accession>A0ABW5X2B8</accession>
<reference evidence="2" key="1">
    <citation type="journal article" date="2019" name="Int. J. Syst. Evol. Microbiol.">
        <title>The Global Catalogue of Microorganisms (GCM) 10K type strain sequencing project: providing services to taxonomists for standard genome sequencing and annotation.</title>
        <authorList>
            <consortium name="The Broad Institute Genomics Platform"/>
            <consortium name="The Broad Institute Genome Sequencing Center for Infectious Disease"/>
            <person name="Wu L."/>
            <person name="Ma J."/>
        </authorList>
    </citation>
    <scope>NUCLEOTIDE SEQUENCE [LARGE SCALE GENOMIC DNA]</scope>
    <source>
        <strain evidence="2">KCTC 52925</strain>
    </source>
</reference>
<protein>
    <submittedName>
        <fullName evidence="1">DUF885 domain-containing protein</fullName>
    </submittedName>
</protein>
<keyword evidence="2" id="KW-1185">Reference proteome</keyword>
<evidence type="ECO:0000313" key="2">
    <source>
        <dbReference type="Proteomes" id="UP001597438"/>
    </source>
</evidence>